<dbReference type="EMBL" id="JXKG01000005">
    <property type="protein sequence ID" value="OJG15696.1"/>
    <property type="molecule type" value="Genomic_DNA"/>
</dbReference>
<evidence type="ECO:0000313" key="3">
    <source>
        <dbReference type="Proteomes" id="UP000182835"/>
    </source>
</evidence>
<gene>
    <name evidence="2" type="ORF">RU96_GL002001</name>
</gene>
<evidence type="ECO:0000256" key="1">
    <source>
        <dbReference type="SAM" id="Phobius"/>
    </source>
</evidence>
<evidence type="ECO:0000313" key="2">
    <source>
        <dbReference type="EMBL" id="OJG15696.1"/>
    </source>
</evidence>
<sequence>MIKLSQGLSVNNKTMNTQLSIKKAEDLNSFLLFAFAFYCLPFCDIANFTFSVNLLFSVVKTRK</sequence>
<protein>
    <submittedName>
        <fullName evidence="2">Uncharacterized protein</fullName>
    </submittedName>
</protein>
<proteinExistence type="predicted"/>
<comment type="caution">
    <text evidence="2">The sequence shown here is derived from an EMBL/GenBank/DDBJ whole genome shotgun (WGS) entry which is preliminary data.</text>
</comment>
<keyword evidence="1" id="KW-1133">Transmembrane helix</keyword>
<feature type="transmembrane region" description="Helical" evidence="1">
    <location>
        <begin position="30"/>
        <end position="56"/>
    </location>
</feature>
<accession>A0A1L8R7J8</accession>
<keyword evidence="1" id="KW-0812">Transmembrane</keyword>
<dbReference type="Proteomes" id="UP000182835">
    <property type="component" value="Unassembled WGS sequence"/>
</dbReference>
<name>A0A1L8R7J8_9ENTE</name>
<organism evidence="2 3">
    <name type="scientific">Enterococcus canintestini</name>
    <dbReference type="NCBI Taxonomy" id="317010"/>
    <lineage>
        <taxon>Bacteria</taxon>
        <taxon>Bacillati</taxon>
        <taxon>Bacillota</taxon>
        <taxon>Bacilli</taxon>
        <taxon>Lactobacillales</taxon>
        <taxon>Enterococcaceae</taxon>
        <taxon>Enterococcus</taxon>
    </lineage>
</organism>
<dbReference type="AlphaFoldDB" id="A0A1L8R7J8"/>
<keyword evidence="1" id="KW-0472">Membrane</keyword>
<reference evidence="2 3" key="1">
    <citation type="submission" date="2014-12" db="EMBL/GenBank/DDBJ databases">
        <title>Draft genome sequences of 29 type strains of Enterococci.</title>
        <authorList>
            <person name="Zhong Z."/>
            <person name="Sun Z."/>
            <person name="Liu W."/>
            <person name="Zhang W."/>
            <person name="Zhang H."/>
        </authorList>
    </citation>
    <scope>NUCLEOTIDE SEQUENCE [LARGE SCALE GENOMIC DNA]</scope>
    <source>
        <strain evidence="2 3">DSM 21207</strain>
    </source>
</reference>